<dbReference type="EMBL" id="BKAB01000006">
    <property type="protein sequence ID" value="GEP22987.1"/>
    <property type="molecule type" value="Genomic_DNA"/>
</dbReference>
<evidence type="ECO:0000313" key="1">
    <source>
        <dbReference type="EMBL" id="GEP22987.1"/>
    </source>
</evidence>
<evidence type="ECO:0000313" key="2">
    <source>
        <dbReference type="Proteomes" id="UP000321409"/>
    </source>
</evidence>
<comment type="caution">
    <text evidence="1">The sequence shown here is derived from an EMBL/GenBank/DDBJ whole genome shotgun (WGS) entry which is preliminary data.</text>
</comment>
<reference evidence="1 2" key="1">
    <citation type="submission" date="2019-07" db="EMBL/GenBank/DDBJ databases">
        <title>Whole genome shotgun sequence of Lactobacillus diolivorans NBRC 107869.</title>
        <authorList>
            <person name="Hosoyama A."/>
            <person name="Uohara A."/>
            <person name="Ohji S."/>
            <person name="Ichikawa N."/>
        </authorList>
    </citation>
    <scope>NUCLEOTIDE SEQUENCE [LARGE SCALE GENOMIC DNA]</scope>
    <source>
        <strain evidence="1 2">NBRC 107869</strain>
    </source>
</reference>
<organism evidence="1 2">
    <name type="scientific">Lentilactobacillus diolivorans</name>
    <dbReference type="NCBI Taxonomy" id="179838"/>
    <lineage>
        <taxon>Bacteria</taxon>
        <taxon>Bacillati</taxon>
        <taxon>Bacillota</taxon>
        <taxon>Bacilli</taxon>
        <taxon>Lactobacillales</taxon>
        <taxon>Lactobacillaceae</taxon>
        <taxon>Lentilactobacillus</taxon>
    </lineage>
</organism>
<dbReference type="Proteomes" id="UP000321409">
    <property type="component" value="Unassembled WGS sequence"/>
</dbReference>
<protein>
    <submittedName>
        <fullName evidence="1">Uncharacterized protein</fullName>
    </submittedName>
</protein>
<name>A0ABQ0XA43_9LACO</name>
<sequence>MILTPIPHVAIVLAIKYAKKYGKLELPNKAMFRGNPTNNVFELTNPLINKAVLWGGKFNNLETIADNKKQINIAIIINPVPYERITMLSCVIYFWVDKNIDSGRAILIISFDMLPEKLALNIFIFSKMKPITIIVIIISTLRIETKKTESMV</sequence>
<accession>A0ABQ0XA43</accession>
<gene>
    <name evidence="1" type="ORF">LDI01_05800</name>
</gene>
<proteinExistence type="predicted"/>
<keyword evidence="2" id="KW-1185">Reference proteome</keyword>